<evidence type="ECO:0000256" key="2">
    <source>
        <dbReference type="SAM" id="Phobius"/>
    </source>
</evidence>
<reference evidence="3 4" key="1">
    <citation type="journal article" date="2011" name="Stand. Genomic Sci.">
        <title>Non-contiguous finished genome sequence and contextual data of the filamentous soil bacterium Ktedonobacter racemifer type strain (SOSP1-21).</title>
        <authorList>
            <person name="Chang Y.J."/>
            <person name="Land M."/>
            <person name="Hauser L."/>
            <person name="Chertkov O."/>
            <person name="Del Rio T.G."/>
            <person name="Nolan M."/>
            <person name="Copeland A."/>
            <person name="Tice H."/>
            <person name="Cheng J.F."/>
            <person name="Lucas S."/>
            <person name="Han C."/>
            <person name="Goodwin L."/>
            <person name="Pitluck S."/>
            <person name="Ivanova N."/>
            <person name="Ovchinikova G."/>
            <person name="Pati A."/>
            <person name="Chen A."/>
            <person name="Palaniappan K."/>
            <person name="Mavromatis K."/>
            <person name="Liolios K."/>
            <person name="Brettin T."/>
            <person name="Fiebig A."/>
            <person name="Rohde M."/>
            <person name="Abt B."/>
            <person name="Goker M."/>
            <person name="Detter J.C."/>
            <person name="Woyke T."/>
            <person name="Bristow J."/>
            <person name="Eisen J.A."/>
            <person name="Markowitz V."/>
            <person name="Hugenholtz P."/>
            <person name="Kyrpides N.C."/>
            <person name="Klenk H.P."/>
            <person name="Lapidus A."/>
        </authorList>
    </citation>
    <scope>NUCLEOTIDE SEQUENCE [LARGE SCALE GENOMIC DNA]</scope>
    <source>
        <strain evidence="4">DSM 44963</strain>
    </source>
</reference>
<protein>
    <submittedName>
        <fullName evidence="3">Uncharacterized protein</fullName>
    </submittedName>
</protein>
<evidence type="ECO:0000313" key="3">
    <source>
        <dbReference type="EMBL" id="EFH80992.1"/>
    </source>
</evidence>
<keyword evidence="2" id="KW-0472">Membrane</keyword>
<keyword evidence="2" id="KW-0812">Transmembrane</keyword>
<feature type="region of interest" description="Disordered" evidence="1">
    <location>
        <begin position="210"/>
        <end position="230"/>
    </location>
</feature>
<feature type="transmembrane region" description="Helical" evidence="2">
    <location>
        <begin position="12"/>
        <end position="35"/>
    </location>
</feature>
<accession>D6U2M8</accession>
<sequence length="277" mass="30576">MANAMWPKPMGCFRLITSLSGSVPIMGVHMSHIYLFPKRFRNLALASTPSATPTFGTCYCPLWVSPPSKFPSQKSLPPNFSSFQEGSNTRLCGAPGGEIYRQPAEPEERLFWLLLRNPRRDLGSRSLLLDGCAAKLLPSLPFDLEATRWACAILSPPKWSRRSIPFSNSSHRCLRCARTKVRDKSVCACAAEALGLKPASPVGERVVPQLPRRSQNRAPGGPPRVDSSCGHRICTRSGRRSVKIRRGQVGVPHTNLRTESFKMTRRPPQGKSATVLT</sequence>
<dbReference type="InParanoid" id="D6U2M8"/>
<evidence type="ECO:0000313" key="4">
    <source>
        <dbReference type="Proteomes" id="UP000004508"/>
    </source>
</evidence>
<evidence type="ECO:0000256" key="1">
    <source>
        <dbReference type="SAM" id="MobiDB-lite"/>
    </source>
</evidence>
<dbReference type="Proteomes" id="UP000004508">
    <property type="component" value="Unassembled WGS sequence"/>
</dbReference>
<keyword evidence="2" id="KW-1133">Transmembrane helix</keyword>
<comment type="caution">
    <text evidence="3">The sequence shown here is derived from an EMBL/GenBank/DDBJ whole genome shotgun (WGS) entry which is preliminary data.</text>
</comment>
<proteinExistence type="predicted"/>
<keyword evidence="4" id="KW-1185">Reference proteome</keyword>
<dbReference type="EMBL" id="ADVG01000004">
    <property type="protein sequence ID" value="EFH80992.1"/>
    <property type="molecule type" value="Genomic_DNA"/>
</dbReference>
<name>D6U2M8_KTERA</name>
<dbReference type="AlphaFoldDB" id="D6U2M8"/>
<dbReference type="STRING" id="485913.Krac_1645"/>
<gene>
    <name evidence="3" type="ORF">Krac_1645</name>
</gene>
<organism evidence="3 4">
    <name type="scientific">Ktedonobacter racemifer DSM 44963</name>
    <dbReference type="NCBI Taxonomy" id="485913"/>
    <lineage>
        <taxon>Bacteria</taxon>
        <taxon>Bacillati</taxon>
        <taxon>Chloroflexota</taxon>
        <taxon>Ktedonobacteria</taxon>
        <taxon>Ktedonobacterales</taxon>
        <taxon>Ktedonobacteraceae</taxon>
        <taxon>Ktedonobacter</taxon>
    </lineage>
</organism>